<comment type="pathway">
    <text evidence="1 6">Carbohydrate biosynthesis; dTDP-L-rhamnose biosynthesis.</text>
</comment>
<sequence>MKIVVTGTTGQLGWELVQTLGTIGDVVTLDRAIVDLAVCPAKVAHVIARLTPDIVINAAAYTAVDCAEQEEALANRVNAEAVEAMADAARRVGALLIHYSSDYVFDGSKLDGYVEDDQVNPLNAYGRSKLLGERAVMQSAGDWLIFRTSWVFAARGRNFLRTMLGLGGRHTTLRVVADQFGAPTSARFLATATAFAVHQCIRERQAGRFESGLFHLSAQGRASWHQFAAEIFTQARAMLPALPLRVGEVQAVSSSEYATAAKRPSNSVLSNEKFDRRFGLHRPDWTDGVRLALQEIAEAESMLLDFCRSTSVQA</sequence>
<evidence type="ECO:0000256" key="3">
    <source>
        <dbReference type="ARBA" id="ARBA00012929"/>
    </source>
</evidence>
<dbReference type="NCBIfam" id="TIGR01214">
    <property type="entry name" value="rmlD"/>
    <property type="match status" value="1"/>
</dbReference>
<keyword evidence="6 8" id="KW-0560">Oxidoreductase</keyword>
<evidence type="ECO:0000313" key="8">
    <source>
        <dbReference type="EMBL" id="WXK38750.1"/>
    </source>
</evidence>
<dbReference type="Gene3D" id="3.90.25.10">
    <property type="entry name" value="UDP-galactose 4-epimerase, domain 1"/>
    <property type="match status" value="1"/>
</dbReference>
<dbReference type="Proteomes" id="UP001493153">
    <property type="component" value="Chromosome"/>
</dbReference>
<dbReference type="InterPro" id="IPR036291">
    <property type="entry name" value="NAD(P)-bd_dom_sf"/>
</dbReference>
<evidence type="ECO:0000256" key="1">
    <source>
        <dbReference type="ARBA" id="ARBA00004781"/>
    </source>
</evidence>
<name>A0ABZ2PVF7_9BURK</name>
<evidence type="ECO:0000259" key="7">
    <source>
        <dbReference type="Pfam" id="PF04321"/>
    </source>
</evidence>
<keyword evidence="9" id="KW-1185">Reference proteome</keyword>
<dbReference type="PANTHER" id="PTHR10491:SF4">
    <property type="entry name" value="METHIONINE ADENOSYLTRANSFERASE 2 SUBUNIT BETA"/>
    <property type="match status" value="1"/>
</dbReference>
<dbReference type="InterPro" id="IPR005913">
    <property type="entry name" value="dTDP_dehydrorham_reduct"/>
</dbReference>
<dbReference type="EC" id="1.1.1.133" evidence="3 6"/>
<reference evidence="8 9" key="1">
    <citation type="submission" date="2020-09" db="EMBL/GenBank/DDBJ databases">
        <title>Genome sequences of Mycetohabitans spp.</title>
        <authorList>
            <person name="Carter M.E."/>
            <person name="Carpenter S.C.D."/>
            <person name="Bogdanove A.J."/>
        </authorList>
    </citation>
    <scope>NUCLEOTIDE SEQUENCE [LARGE SCALE GENOMIC DNA]</scope>
    <source>
        <strain evidence="8 9">B12</strain>
    </source>
</reference>
<dbReference type="EMBL" id="CP062176">
    <property type="protein sequence ID" value="WXK38750.1"/>
    <property type="molecule type" value="Genomic_DNA"/>
</dbReference>
<evidence type="ECO:0000256" key="4">
    <source>
        <dbReference type="ARBA" id="ARBA00017099"/>
    </source>
</evidence>
<evidence type="ECO:0000256" key="5">
    <source>
        <dbReference type="ARBA" id="ARBA00048200"/>
    </source>
</evidence>
<protein>
    <recommendedName>
        <fullName evidence="4 6">dTDP-4-dehydrorhamnose reductase</fullName>
        <ecNumber evidence="3 6">1.1.1.133</ecNumber>
    </recommendedName>
</protein>
<evidence type="ECO:0000256" key="6">
    <source>
        <dbReference type="RuleBase" id="RU364082"/>
    </source>
</evidence>
<comment type="cofactor">
    <cofactor evidence="6">
        <name>Mg(2+)</name>
        <dbReference type="ChEBI" id="CHEBI:18420"/>
    </cofactor>
    <text evidence="6">Binds 1 Mg(2+) ion per monomer.</text>
</comment>
<accession>A0ABZ2PVF7</accession>
<comment type="similarity">
    <text evidence="2 6">Belongs to the dTDP-4-dehydrorhamnose reductase family.</text>
</comment>
<dbReference type="RefSeq" id="WP_338860144.1">
    <property type="nucleotide sequence ID" value="NZ_CP062171.1"/>
</dbReference>
<comment type="function">
    <text evidence="6">Catalyzes the reduction of dTDP-6-deoxy-L-lyxo-4-hexulose to yield dTDP-L-rhamnose.</text>
</comment>
<dbReference type="Pfam" id="PF04321">
    <property type="entry name" value="RmlD_sub_bind"/>
    <property type="match status" value="1"/>
</dbReference>
<gene>
    <name evidence="8" type="primary">rfbD</name>
    <name evidence="8" type="ORF">IHE29_05420</name>
</gene>
<dbReference type="SUPFAM" id="SSF51735">
    <property type="entry name" value="NAD(P)-binding Rossmann-fold domains"/>
    <property type="match status" value="1"/>
</dbReference>
<dbReference type="Gene3D" id="3.40.50.720">
    <property type="entry name" value="NAD(P)-binding Rossmann-like Domain"/>
    <property type="match status" value="1"/>
</dbReference>
<feature type="domain" description="RmlD-like substrate binding" evidence="7">
    <location>
        <begin position="1"/>
        <end position="296"/>
    </location>
</feature>
<evidence type="ECO:0000256" key="2">
    <source>
        <dbReference type="ARBA" id="ARBA00010944"/>
    </source>
</evidence>
<dbReference type="GO" id="GO:0008831">
    <property type="term" value="F:dTDP-4-dehydrorhamnose reductase activity"/>
    <property type="evidence" value="ECO:0007669"/>
    <property type="project" value="UniProtKB-EC"/>
</dbReference>
<keyword evidence="6" id="KW-0521">NADP</keyword>
<proteinExistence type="inferred from homology"/>
<comment type="catalytic activity">
    <reaction evidence="5 6">
        <text>dTDP-beta-L-rhamnose + NADP(+) = dTDP-4-dehydro-beta-L-rhamnose + NADPH + H(+)</text>
        <dbReference type="Rhea" id="RHEA:21796"/>
        <dbReference type="ChEBI" id="CHEBI:15378"/>
        <dbReference type="ChEBI" id="CHEBI:57510"/>
        <dbReference type="ChEBI" id="CHEBI:57783"/>
        <dbReference type="ChEBI" id="CHEBI:58349"/>
        <dbReference type="ChEBI" id="CHEBI:62830"/>
        <dbReference type="EC" id="1.1.1.133"/>
    </reaction>
</comment>
<dbReference type="InterPro" id="IPR029903">
    <property type="entry name" value="RmlD-like-bd"/>
</dbReference>
<organism evidence="8 9">
    <name type="scientific">Mycetohabitans rhizoxinica</name>
    <dbReference type="NCBI Taxonomy" id="412963"/>
    <lineage>
        <taxon>Bacteria</taxon>
        <taxon>Pseudomonadati</taxon>
        <taxon>Pseudomonadota</taxon>
        <taxon>Betaproteobacteria</taxon>
        <taxon>Burkholderiales</taxon>
        <taxon>Burkholderiaceae</taxon>
        <taxon>Mycetohabitans</taxon>
    </lineage>
</organism>
<evidence type="ECO:0000313" key="9">
    <source>
        <dbReference type="Proteomes" id="UP001493153"/>
    </source>
</evidence>
<dbReference type="CDD" id="cd05254">
    <property type="entry name" value="dTDP_HR_like_SDR_e"/>
    <property type="match status" value="1"/>
</dbReference>
<dbReference type="PANTHER" id="PTHR10491">
    <property type="entry name" value="DTDP-4-DEHYDRORHAMNOSE REDUCTASE"/>
    <property type="match status" value="1"/>
</dbReference>